<dbReference type="Gene3D" id="3.90.79.10">
    <property type="entry name" value="Nucleoside Triphosphate Pyrophosphohydrolase"/>
    <property type="match status" value="2"/>
</dbReference>
<gene>
    <name evidence="6" type="ORF">LSAT_V11C700357050</name>
</gene>
<evidence type="ECO:0000256" key="2">
    <source>
        <dbReference type="ARBA" id="ARBA00022664"/>
    </source>
</evidence>
<evidence type="ECO:0000256" key="4">
    <source>
        <dbReference type="ARBA" id="ARBA00023242"/>
    </source>
</evidence>
<comment type="subunit">
    <text evidence="5">Homodimer. Component of the cleavage factor Im (CFIm) complex.</text>
</comment>
<evidence type="ECO:0000256" key="1">
    <source>
        <dbReference type="ARBA" id="ARBA00009710"/>
    </source>
</evidence>
<dbReference type="PANTHER" id="PTHR13047">
    <property type="entry name" value="PRE-MRNA CLEAVAGE FACTOR IM, 25KD SUBUNIT"/>
    <property type="match status" value="1"/>
</dbReference>
<accession>A0A9R1X300</accession>
<keyword evidence="3 5" id="KW-0694">RNA-binding</keyword>
<dbReference type="Pfam" id="PF13869">
    <property type="entry name" value="NUDIX_2"/>
    <property type="match status" value="2"/>
</dbReference>
<dbReference type="InterPro" id="IPR016706">
    <property type="entry name" value="Cleav_polyA_spec_factor_su5"/>
</dbReference>
<comment type="subcellular location">
    <subcellularLocation>
        <location evidence="5">Nucleus</location>
    </subcellularLocation>
    <text evidence="5">In punctate subnuclear structures localized adjacent to nuclear speckles, called paraspeckles.</text>
</comment>
<dbReference type="EMBL" id="NBSK02000007">
    <property type="protein sequence ID" value="KAJ0196494.1"/>
    <property type="molecule type" value="Genomic_DNA"/>
</dbReference>
<proteinExistence type="inferred from homology"/>
<dbReference type="InterPro" id="IPR015797">
    <property type="entry name" value="NUDIX_hydrolase-like_dom_sf"/>
</dbReference>
<reference evidence="6 7" key="1">
    <citation type="journal article" date="2017" name="Nat. Commun.">
        <title>Genome assembly with in vitro proximity ligation data and whole-genome triplication in lettuce.</title>
        <authorList>
            <person name="Reyes-Chin-Wo S."/>
            <person name="Wang Z."/>
            <person name="Yang X."/>
            <person name="Kozik A."/>
            <person name="Arikit S."/>
            <person name="Song C."/>
            <person name="Xia L."/>
            <person name="Froenicke L."/>
            <person name="Lavelle D.O."/>
            <person name="Truco M.J."/>
            <person name="Xia R."/>
            <person name="Zhu S."/>
            <person name="Xu C."/>
            <person name="Xu H."/>
            <person name="Xu X."/>
            <person name="Cox K."/>
            <person name="Korf I."/>
            <person name="Meyers B.C."/>
            <person name="Michelmore R.W."/>
        </authorList>
    </citation>
    <scope>NUCLEOTIDE SEQUENCE [LARGE SCALE GENOMIC DNA]</scope>
    <source>
        <strain evidence="7">cv. Salinas</strain>
        <tissue evidence="6">Seedlings</tissue>
    </source>
</reference>
<dbReference type="GO" id="GO:0005849">
    <property type="term" value="C:mRNA cleavage factor complex"/>
    <property type="evidence" value="ECO:0000318"/>
    <property type="project" value="GO_Central"/>
</dbReference>
<keyword evidence="2 5" id="KW-0507">mRNA processing</keyword>
<name>A0A9R1X300_LACSA</name>
<sequence length="244" mass="27591">MEIINGGLNNCDRRGNSDGVDDSGDLVVDIYPLSSYYFSSKPAVASKDENETLADRAQRLKSNYDAHGMRICVEAVILVELFKHPHLLLLQSKNCIYKLPGGRLRSDESEIDGLKRKLSNKLSAADDDSYRNQWNVGECIGTWWKSDFETIPYPYLPSSGKNPKVIFFTMFLQFSIDDDDDDMQECIKLYIVKLPSSKDFIVPKNLKLLAVPLCQLHENRKTYGSIIAGIPELLSRFSINIVDT</sequence>
<evidence type="ECO:0000256" key="5">
    <source>
        <dbReference type="PIRNR" id="PIRNR017888"/>
    </source>
</evidence>
<evidence type="ECO:0000313" key="6">
    <source>
        <dbReference type="EMBL" id="KAJ0196494.1"/>
    </source>
</evidence>
<protein>
    <recommendedName>
        <fullName evidence="5">Pre-mRNA cleavage factor Im 25 kDa subunit</fullName>
    </recommendedName>
</protein>
<evidence type="ECO:0000313" key="7">
    <source>
        <dbReference type="Proteomes" id="UP000235145"/>
    </source>
</evidence>
<evidence type="ECO:0000256" key="3">
    <source>
        <dbReference type="ARBA" id="ARBA00022884"/>
    </source>
</evidence>
<dbReference type="PIRSF" id="PIRSF017888">
    <property type="entry name" value="CPSF-25"/>
    <property type="match status" value="1"/>
</dbReference>
<dbReference type="CDD" id="cd18871">
    <property type="entry name" value="NUDIX_Cfim25_Nudt21"/>
    <property type="match status" value="1"/>
</dbReference>
<dbReference type="GO" id="GO:0031124">
    <property type="term" value="P:mRNA 3'-end processing"/>
    <property type="evidence" value="ECO:0007669"/>
    <property type="project" value="InterPro"/>
</dbReference>
<keyword evidence="7" id="KW-1185">Reference proteome</keyword>
<comment type="caution">
    <text evidence="6">The sequence shown here is derived from an EMBL/GenBank/DDBJ whole genome shotgun (WGS) entry which is preliminary data.</text>
</comment>
<keyword evidence="4 5" id="KW-0539">Nucleus</keyword>
<organism evidence="6 7">
    <name type="scientific">Lactuca sativa</name>
    <name type="common">Garden lettuce</name>
    <dbReference type="NCBI Taxonomy" id="4236"/>
    <lineage>
        <taxon>Eukaryota</taxon>
        <taxon>Viridiplantae</taxon>
        <taxon>Streptophyta</taxon>
        <taxon>Embryophyta</taxon>
        <taxon>Tracheophyta</taxon>
        <taxon>Spermatophyta</taxon>
        <taxon>Magnoliopsida</taxon>
        <taxon>eudicotyledons</taxon>
        <taxon>Gunneridae</taxon>
        <taxon>Pentapetalae</taxon>
        <taxon>asterids</taxon>
        <taxon>campanulids</taxon>
        <taxon>Asterales</taxon>
        <taxon>Asteraceae</taxon>
        <taxon>Cichorioideae</taxon>
        <taxon>Cichorieae</taxon>
        <taxon>Lactucinae</taxon>
        <taxon>Lactuca</taxon>
    </lineage>
</organism>
<dbReference type="SUPFAM" id="SSF55811">
    <property type="entry name" value="Nudix"/>
    <property type="match status" value="1"/>
</dbReference>
<dbReference type="GO" id="GO:0006397">
    <property type="term" value="P:mRNA processing"/>
    <property type="evidence" value="ECO:0000318"/>
    <property type="project" value="GO_Central"/>
</dbReference>
<dbReference type="Proteomes" id="UP000235145">
    <property type="component" value="Unassembled WGS sequence"/>
</dbReference>
<comment type="function">
    <text evidence="5">Component of the cleavage factor Im (CFIm) complex that plays a key role in pre-mRNA 3'-processing.</text>
</comment>
<dbReference type="AlphaFoldDB" id="A0A9R1X300"/>
<dbReference type="GO" id="GO:0035925">
    <property type="term" value="F:mRNA 3'-UTR AU-rich region binding"/>
    <property type="evidence" value="ECO:0000318"/>
    <property type="project" value="GO_Central"/>
</dbReference>
<comment type="similarity">
    <text evidence="1 5">Belongs to the Nudix hydrolase family. CPSF5 subfamily.</text>
</comment>